<reference evidence="4 5" key="1">
    <citation type="submission" date="2018-06" db="EMBL/GenBank/DDBJ databases">
        <authorList>
            <consortium name="Pathogen Informatics"/>
            <person name="Doyle S."/>
        </authorList>
    </citation>
    <scope>NUCLEOTIDE SEQUENCE [LARGE SCALE GENOMIC DNA]</scope>
    <source>
        <strain evidence="4 5">NCTC11190</strain>
    </source>
</reference>
<keyword evidence="1 4" id="KW-0808">Transferase</keyword>
<evidence type="ECO:0000313" key="5">
    <source>
        <dbReference type="Proteomes" id="UP000255233"/>
    </source>
</evidence>
<proteinExistence type="predicted"/>
<gene>
    <name evidence="4" type="primary">yjaB</name>
    <name evidence="4" type="ORF">NCTC11190_01391</name>
</gene>
<organism evidence="4 5">
    <name type="scientific">Rikenella microfusus</name>
    <dbReference type="NCBI Taxonomy" id="28139"/>
    <lineage>
        <taxon>Bacteria</taxon>
        <taxon>Pseudomonadati</taxon>
        <taxon>Bacteroidota</taxon>
        <taxon>Bacteroidia</taxon>
        <taxon>Bacteroidales</taxon>
        <taxon>Rikenellaceae</taxon>
        <taxon>Rikenella</taxon>
    </lineage>
</organism>
<dbReference type="EC" id="2.3.1.-" evidence="4"/>
<dbReference type="GO" id="GO:0016747">
    <property type="term" value="F:acyltransferase activity, transferring groups other than amino-acyl groups"/>
    <property type="evidence" value="ECO:0007669"/>
    <property type="project" value="InterPro"/>
</dbReference>
<protein>
    <submittedName>
        <fullName evidence="4">Uncharacterized N-acetyltransferase YjaB</fullName>
        <ecNumber evidence="4">2.3.1.-</ecNumber>
    </submittedName>
</protein>
<dbReference type="InterPro" id="IPR016181">
    <property type="entry name" value="Acyl_CoA_acyltransferase"/>
</dbReference>
<accession>A0A379MU65</accession>
<dbReference type="AlphaFoldDB" id="A0A379MU65"/>
<dbReference type="InterPro" id="IPR000182">
    <property type="entry name" value="GNAT_dom"/>
</dbReference>
<dbReference type="EMBL" id="UGVL01000001">
    <property type="protein sequence ID" value="SUE34172.1"/>
    <property type="molecule type" value="Genomic_DNA"/>
</dbReference>
<name>A0A379MU65_9BACT</name>
<dbReference type="Proteomes" id="UP000255233">
    <property type="component" value="Unassembled WGS sequence"/>
</dbReference>
<evidence type="ECO:0000259" key="3">
    <source>
        <dbReference type="PROSITE" id="PS51186"/>
    </source>
</evidence>
<dbReference type="PROSITE" id="PS51186">
    <property type="entry name" value="GNAT"/>
    <property type="match status" value="1"/>
</dbReference>
<dbReference type="STRING" id="880526.GCA_000427365_00003"/>
<evidence type="ECO:0000256" key="1">
    <source>
        <dbReference type="ARBA" id="ARBA00022679"/>
    </source>
</evidence>
<dbReference type="PANTHER" id="PTHR43800">
    <property type="entry name" value="PEPTIDYL-LYSINE N-ACETYLTRANSFERASE YJAB"/>
    <property type="match status" value="1"/>
</dbReference>
<dbReference type="PANTHER" id="PTHR43800:SF1">
    <property type="entry name" value="PEPTIDYL-LYSINE N-ACETYLTRANSFERASE YJAB"/>
    <property type="match status" value="1"/>
</dbReference>
<keyword evidence="2 4" id="KW-0012">Acyltransferase</keyword>
<evidence type="ECO:0000256" key="2">
    <source>
        <dbReference type="ARBA" id="ARBA00023315"/>
    </source>
</evidence>
<dbReference type="OrthoDB" id="9788916at2"/>
<feature type="domain" description="N-acetyltransferase" evidence="3">
    <location>
        <begin position="3"/>
        <end position="143"/>
    </location>
</feature>
<dbReference type="RefSeq" id="WP_027289955.1">
    <property type="nucleotide sequence ID" value="NZ_UGVL01000001.1"/>
</dbReference>
<dbReference type="CDD" id="cd04301">
    <property type="entry name" value="NAT_SF"/>
    <property type="match status" value="1"/>
</dbReference>
<sequence length="153" mass="16846">MEIELTPVTGTEYPRLVEIWEASVRATHHFLRPGDTEFYKARMPACLRSVRLTAARDEAGRITAFLGTCDGNIEMLFVHPEERGRGIGKTLVRYAVGKLGCGRVDINEQNGQAVGFYEKLGFRKTGRSPVDAEGRPYLILHLGLPGVVCGAAE</sequence>
<dbReference type="Pfam" id="PF13508">
    <property type="entry name" value="Acetyltransf_7"/>
    <property type="match status" value="1"/>
</dbReference>
<dbReference type="Gene3D" id="3.40.630.30">
    <property type="match status" value="1"/>
</dbReference>
<evidence type="ECO:0000313" key="4">
    <source>
        <dbReference type="EMBL" id="SUE34172.1"/>
    </source>
</evidence>
<keyword evidence="5" id="KW-1185">Reference proteome</keyword>
<dbReference type="SUPFAM" id="SSF55729">
    <property type="entry name" value="Acyl-CoA N-acyltransferases (Nat)"/>
    <property type="match status" value="1"/>
</dbReference>